<comment type="caution">
    <text evidence="1">The sequence shown here is derived from an EMBL/GenBank/DDBJ whole genome shotgun (WGS) entry which is preliminary data.</text>
</comment>
<dbReference type="GO" id="GO:0008168">
    <property type="term" value="F:methyltransferase activity"/>
    <property type="evidence" value="ECO:0007669"/>
    <property type="project" value="UniProtKB-KW"/>
</dbReference>
<name>A0A0G0N106_9BACT</name>
<dbReference type="AlphaFoldDB" id="A0A0G0N106"/>
<proteinExistence type="predicted"/>
<keyword evidence="1" id="KW-0830">Ubiquinone</keyword>
<protein>
    <submittedName>
        <fullName evidence="1">Bifunctional 3-demethylubiquinone-9 3-methyltransferase/ 2-octaprenyl-6-hydroxy phenol methylase</fullName>
    </submittedName>
</protein>
<dbReference type="InterPro" id="IPR029063">
    <property type="entry name" value="SAM-dependent_MTases_sf"/>
</dbReference>
<organism evidence="1 2">
    <name type="scientific">Candidatus Shapirobacteria bacterium GW2011_GWE2_38_30</name>
    <dbReference type="NCBI Taxonomy" id="1618490"/>
    <lineage>
        <taxon>Bacteria</taxon>
        <taxon>Candidatus Shapironibacteriota</taxon>
    </lineage>
</organism>
<dbReference type="CDD" id="cd02440">
    <property type="entry name" value="AdoMet_MTases"/>
    <property type="match status" value="1"/>
</dbReference>
<keyword evidence="1" id="KW-0808">Transferase</keyword>
<dbReference type="PANTHER" id="PTHR43861:SF6">
    <property type="entry name" value="METHYLTRANSFERASE TYPE 11"/>
    <property type="match status" value="1"/>
</dbReference>
<sequence>MKTCLVCHYPNPVFLFNSKNKHGRHLLSVNKFKIFQCQNCHSLLLDTTNLKIDQEFYKTFYPSDYYLNQNKILNTFTTYYTKISFFFIKLLISIHLPKNIKHPKVFDIGCGSGEFLSQLPSKYKKYGIDINPISAQLIQNHKIKFQIKDFLQSNPKSNYYHLVTAFHVIEHIANPQLFLQKIYKSLKPGGLALISFPNSNSFGSKLGKQNWFHLDSPRHLFIPNKTSIHILLTKYNLKFSRFYHPYFDYPLDLFWSLPNLLTKIIVLPFYPIFKLFDQETLLLIFQKPN</sequence>
<keyword evidence="1" id="KW-0489">Methyltransferase</keyword>
<dbReference type="GO" id="GO:0032259">
    <property type="term" value="P:methylation"/>
    <property type="evidence" value="ECO:0007669"/>
    <property type="project" value="UniProtKB-KW"/>
</dbReference>
<dbReference type="PANTHER" id="PTHR43861">
    <property type="entry name" value="TRANS-ACONITATE 2-METHYLTRANSFERASE-RELATED"/>
    <property type="match status" value="1"/>
</dbReference>
<reference evidence="1 2" key="1">
    <citation type="journal article" date="2015" name="Nature">
        <title>rRNA introns, odd ribosomes, and small enigmatic genomes across a large radiation of phyla.</title>
        <authorList>
            <person name="Brown C.T."/>
            <person name="Hug L.A."/>
            <person name="Thomas B.C."/>
            <person name="Sharon I."/>
            <person name="Castelle C.J."/>
            <person name="Singh A."/>
            <person name="Wilkins M.J."/>
            <person name="Williams K.H."/>
            <person name="Banfield J.F."/>
        </authorList>
    </citation>
    <scope>NUCLEOTIDE SEQUENCE [LARGE SCALE GENOMIC DNA]</scope>
</reference>
<dbReference type="STRING" id="1618490.US90_C0005G0005"/>
<accession>A0A0G0N106</accession>
<dbReference type="Pfam" id="PF13489">
    <property type="entry name" value="Methyltransf_23"/>
    <property type="match status" value="1"/>
</dbReference>
<evidence type="ECO:0000313" key="1">
    <source>
        <dbReference type="EMBL" id="KKQ70791.1"/>
    </source>
</evidence>
<gene>
    <name evidence="1" type="ORF">US90_C0005G0005</name>
</gene>
<dbReference type="SUPFAM" id="SSF53335">
    <property type="entry name" value="S-adenosyl-L-methionine-dependent methyltransferases"/>
    <property type="match status" value="1"/>
</dbReference>
<dbReference type="Gene3D" id="3.40.50.150">
    <property type="entry name" value="Vaccinia Virus protein VP39"/>
    <property type="match status" value="1"/>
</dbReference>
<dbReference type="Proteomes" id="UP000034406">
    <property type="component" value="Unassembled WGS sequence"/>
</dbReference>
<dbReference type="EMBL" id="LBUT01000005">
    <property type="protein sequence ID" value="KKQ70791.1"/>
    <property type="molecule type" value="Genomic_DNA"/>
</dbReference>
<evidence type="ECO:0000313" key="2">
    <source>
        <dbReference type="Proteomes" id="UP000034406"/>
    </source>
</evidence>